<evidence type="ECO:0008006" key="3">
    <source>
        <dbReference type="Google" id="ProtNLM"/>
    </source>
</evidence>
<name>A0ABS4F439_9BACL</name>
<comment type="caution">
    <text evidence="1">The sequence shown here is derived from an EMBL/GenBank/DDBJ whole genome shotgun (WGS) entry which is preliminary data.</text>
</comment>
<evidence type="ECO:0000313" key="1">
    <source>
        <dbReference type="EMBL" id="MBP1891015.1"/>
    </source>
</evidence>
<keyword evidence="2" id="KW-1185">Reference proteome</keyword>
<dbReference type="GeneID" id="95402146"/>
<sequence>MVSSKESQSLEDRLIHLYKEVLREPKFENYEANAGEIDALFSQLQQRGNIQHDRGKLIEIKTLHEQIVSMILSEKEGLGEEFTKFNRKKNASSQYGKVSDYERMDAFFVDYKK</sequence>
<dbReference type="Proteomes" id="UP000706926">
    <property type="component" value="Unassembled WGS sequence"/>
</dbReference>
<dbReference type="EMBL" id="JAGGKI010000001">
    <property type="protein sequence ID" value="MBP1891015.1"/>
    <property type="molecule type" value="Genomic_DNA"/>
</dbReference>
<dbReference type="RefSeq" id="WP_007132297.1">
    <property type="nucleotide sequence ID" value="NZ_CP139098.1"/>
</dbReference>
<gene>
    <name evidence="1" type="ORF">J2Z18_000084</name>
</gene>
<protein>
    <recommendedName>
        <fullName evidence="3">Flagellar protein FliT</fullName>
    </recommendedName>
</protein>
<accession>A0ABS4F439</accession>
<evidence type="ECO:0000313" key="2">
    <source>
        <dbReference type="Proteomes" id="UP000706926"/>
    </source>
</evidence>
<proteinExistence type="predicted"/>
<organism evidence="1 2">
    <name type="scientific">Paenibacillus lactis</name>
    <dbReference type="NCBI Taxonomy" id="228574"/>
    <lineage>
        <taxon>Bacteria</taxon>
        <taxon>Bacillati</taxon>
        <taxon>Bacillota</taxon>
        <taxon>Bacilli</taxon>
        <taxon>Bacillales</taxon>
        <taxon>Paenibacillaceae</taxon>
        <taxon>Paenibacillus</taxon>
    </lineage>
</organism>
<reference evidence="1 2" key="1">
    <citation type="submission" date="2021-03" db="EMBL/GenBank/DDBJ databases">
        <title>Genomic Encyclopedia of Type Strains, Phase IV (KMG-IV): sequencing the most valuable type-strain genomes for metagenomic binning, comparative biology and taxonomic classification.</title>
        <authorList>
            <person name="Goeker M."/>
        </authorList>
    </citation>
    <scope>NUCLEOTIDE SEQUENCE [LARGE SCALE GENOMIC DNA]</scope>
    <source>
        <strain evidence="1 2">DSM 15596</strain>
    </source>
</reference>